<comment type="caution">
    <text evidence="1">The sequence shown here is derived from an EMBL/GenBank/DDBJ whole genome shotgun (WGS) entry which is preliminary data.</text>
</comment>
<dbReference type="RefSeq" id="WP_155715651.1">
    <property type="nucleotide sequence ID" value="NZ_VVIQ01000003.1"/>
</dbReference>
<name>A0A7C9LP97_9BACT</name>
<sequence length="100" mass="11686">MEREARFKIAYMQDAIDFLTLLPQKARVKVVYNIGKSMFVLDNSLFKKLGNTDIWEFRTLYDGMAYRLFAFWDTDAETLVVATHGITKKTQKTPLVMIKK</sequence>
<keyword evidence="2" id="KW-1185">Reference proteome</keyword>
<proteinExistence type="predicted"/>
<gene>
    <name evidence="1" type="ORF">F0475_04500</name>
</gene>
<accession>A0A7C9LP97</accession>
<dbReference type="Pfam" id="PF05973">
    <property type="entry name" value="Gp49"/>
    <property type="match status" value="1"/>
</dbReference>
<dbReference type="InterPro" id="IPR009241">
    <property type="entry name" value="HigB-like"/>
</dbReference>
<organism evidence="1 2">
    <name type="scientific">Prevotella vespertina</name>
    <dbReference type="NCBI Taxonomy" id="2608404"/>
    <lineage>
        <taxon>Bacteria</taxon>
        <taxon>Pseudomonadati</taxon>
        <taxon>Bacteroidota</taxon>
        <taxon>Bacteroidia</taxon>
        <taxon>Bacteroidales</taxon>
        <taxon>Prevotellaceae</taxon>
        <taxon>Prevotella</taxon>
    </lineage>
</organism>
<evidence type="ECO:0000313" key="1">
    <source>
        <dbReference type="EMBL" id="MUL27578.1"/>
    </source>
</evidence>
<evidence type="ECO:0000313" key="2">
    <source>
        <dbReference type="Proteomes" id="UP000482295"/>
    </source>
</evidence>
<reference evidence="1 2" key="1">
    <citation type="submission" date="2019-09" db="EMBL/GenBank/DDBJ databases">
        <title>Prevotella A2879 sp. nov., isolated from an abscess of a patient.</title>
        <authorList>
            <person name="Buhl M."/>
            <person name="Oberhettinger P."/>
        </authorList>
    </citation>
    <scope>NUCLEOTIDE SEQUENCE [LARGE SCALE GENOMIC DNA]</scope>
    <source>
        <strain evidence="1 2">A2879</strain>
    </source>
</reference>
<dbReference type="Proteomes" id="UP000482295">
    <property type="component" value="Unassembled WGS sequence"/>
</dbReference>
<protein>
    <submittedName>
        <fullName evidence="1">Type II toxin-antitoxin system RelE/ParE family toxin</fullName>
    </submittedName>
</protein>
<dbReference type="EMBL" id="VVIQ01000003">
    <property type="protein sequence ID" value="MUL27578.1"/>
    <property type="molecule type" value="Genomic_DNA"/>
</dbReference>
<dbReference type="AlphaFoldDB" id="A0A7C9LP97"/>